<dbReference type="AlphaFoldDB" id="A0A0V0GGG8"/>
<proteinExistence type="predicted"/>
<dbReference type="EMBL" id="GEDG01041632">
    <property type="protein sequence ID" value="JAP06363.1"/>
    <property type="molecule type" value="Transcribed_RNA"/>
</dbReference>
<reference evidence="1" key="1">
    <citation type="submission" date="2015-12" db="EMBL/GenBank/DDBJ databases">
        <title>Gene expression during late stages of embryo sac development: a critical building block for successful pollen-pistil interactions.</title>
        <authorList>
            <person name="Liu Y."/>
            <person name="Joly V."/>
            <person name="Sabar M."/>
            <person name="Matton D.P."/>
        </authorList>
    </citation>
    <scope>NUCLEOTIDE SEQUENCE</scope>
</reference>
<accession>A0A0V0GGG8</accession>
<organism evidence="1">
    <name type="scientific">Solanum chacoense</name>
    <name type="common">Chaco potato</name>
    <dbReference type="NCBI Taxonomy" id="4108"/>
    <lineage>
        <taxon>Eukaryota</taxon>
        <taxon>Viridiplantae</taxon>
        <taxon>Streptophyta</taxon>
        <taxon>Embryophyta</taxon>
        <taxon>Tracheophyta</taxon>
        <taxon>Spermatophyta</taxon>
        <taxon>Magnoliopsida</taxon>
        <taxon>eudicotyledons</taxon>
        <taxon>Gunneridae</taxon>
        <taxon>Pentapetalae</taxon>
        <taxon>asterids</taxon>
        <taxon>lamiids</taxon>
        <taxon>Solanales</taxon>
        <taxon>Solanaceae</taxon>
        <taxon>Solanoideae</taxon>
        <taxon>Solaneae</taxon>
        <taxon>Solanum</taxon>
    </lineage>
</organism>
<name>A0A0V0GGG8_SOLCH</name>
<sequence>RKSLTPPFKTVLDAETLFRVSPRLHFIKKSVIELEHSQGFCGVLINRSVKNGGGGVENDRDSFQVQ</sequence>
<evidence type="ECO:0000313" key="1">
    <source>
        <dbReference type="EMBL" id="JAP06363.1"/>
    </source>
</evidence>
<protein>
    <submittedName>
        <fullName evidence="1">Putative ovule protein</fullName>
    </submittedName>
</protein>
<feature type="non-terminal residue" evidence="1">
    <location>
        <position position="1"/>
    </location>
</feature>